<organism evidence="1 2">
    <name type="scientific">Eretmocerus hayati</name>
    <dbReference type="NCBI Taxonomy" id="131215"/>
    <lineage>
        <taxon>Eukaryota</taxon>
        <taxon>Metazoa</taxon>
        <taxon>Ecdysozoa</taxon>
        <taxon>Arthropoda</taxon>
        <taxon>Hexapoda</taxon>
        <taxon>Insecta</taxon>
        <taxon>Pterygota</taxon>
        <taxon>Neoptera</taxon>
        <taxon>Endopterygota</taxon>
        <taxon>Hymenoptera</taxon>
        <taxon>Apocrita</taxon>
        <taxon>Proctotrupomorpha</taxon>
        <taxon>Chalcidoidea</taxon>
        <taxon>Aphelinidae</taxon>
        <taxon>Aphelininae</taxon>
        <taxon>Eretmocerus</taxon>
    </lineage>
</organism>
<dbReference type="EMBL" id="CM056742">
    <property type="protein sequence ID" value="KAJ8680015.1"/>
    <property type="molecule type" value="Genomic_DNA"/>
</dbReference>
<keyword evidence="2" id="KW-1185">Reference proteome</keyword>
<gene>
    <name evidence="1" type="ORF">QAD02_015802</name>
</gene>
<evidence type="ECO:0000313" key="2">
    <source>
        <dbReference type="Proteomes" id="UP001239111"/>
    </source>
</evidence>
<sequence>MDMEKITSSGSLHEYRVTRSELSTRSQRFGLGNTNQKRNFNISCLESLKKIKSALLSGPEDLGEKKLRSCRRRRSCRSDCRSPSSDNSKSSIVVLYRSRRKPSWSGSSGSCAQTLGTPKSYVWTSPTSSVAKVDRSVLFEYPSPESTGGHHSRTENFEPNLEVLAQNFTERHPKGMGDNNLAPLSTSELQRVFPFQATPSGNLKIVPNQVVFESKKVSVLVAEPRHAKVNVKAEQVGRLNHAISGATSSGGIQANNSPGVTNSKQQPPRQPMTIDLPPGVTTSTVDRLQAQRKLPAVQHQPELAAGELGARPRTQPFNRARTPSQQLGQQSGQQQLQQMAEDRHGNGGAHREPIINDVPLSSLGFTTEQPIDWNNVTLPEKTDLYRELSRRITQYKNADCIIRIGNDEFHCHLLVLQSYSSFFDDRNIKDMDLTGSTVTSRAFSIIYDWMISTTSESCHLLRRDNILEIFLAAQYLGIKELEEQCWAFIDNDELFCEDTAFLLYLEARKIGNTAVMELMVPRIMKFFLMLVSTKDFLELAVEELCLLLRSNYICVNSEMEILMSAVRWLMYDWESRKQYMIEVMKCVRFGLIAPWQLVDVKRNPENPEFMELMSYPEIQKMVDDGLAFVIIKYWYGNQTEDYYHWIDLLGLSEPTNRNWAGEDKHYVTYREFLLYLEEYQRTKVLDFKNKKLHKPSPPPSPPKEELTPQATPPQRPRIYNQNTKIADVSPGGPNSRMPMQPANMAGAGNSRHMPPCMMMPPEILSQYLSDMNKKINQDHKVQINPSHAGRLSGGAEQPSKIRKANLEQKGDKKGKSRGRLSEESDHRSRSTRMQLSLPSTSEHSSRKLQSIKCLYKRNGSLKSVEEAATTIQAMYRGYKTRKRLEEVWVLFLFNFSSTETVKLITLELSTSSEQQSKNEGHYKNVANPSKTEQISETKILQNIEKYQVDDARSDGDDSTDLSIKTIMPPAFVDTNDDLTVTSSREISPSDNISLTSENNHIVEHAQTPTHDVKEIENLVRSTSESQSTEASNKPRPSKIPHCELLAMVGLNKTAKKKFSSAQKSPGIQEVILVFGGIDPHTKYGRKGSSGKDMYCYRPDENRWTFVGEMPEPRHHHSVVAYLTGRVYLAGKCDELSSRALWNYI</sequence>
<evidence type="ECO:0000313" key="1">
    <source>
        <dbReference type="EMBL" id="KAJ8680015.1"/>
    </source>
</evidence>
<protein>
    <submittedName>
        <fullName evidence="1">Uncharacterized protein</fullName>
    </submittedName>
</protein>
<proteinExistence type="predicted"/>
<reference evidence="1" key="1">
    <citation type="submission" date="2023-04" db="EMBL/GenBank/DDBJ databases">
        <title>A chromosome-level genome assembly of the parasitoid wasp Eretmocerus hayati.</title>
        <authorList>
            <person name="Zhong Y."/>
            <person name="Liu S."/>
            <person name="Liu Y."/>
        </authorList>
    </citation>
    <scope>NUCLEOTIDE SEQUENCE</scope>
    <source>
        <strain evidence="1">ZJU_SS_LIU_2023</strain>
    </source>
</reference>
<accession>A0ACC2P9C3</accession>
<comment type="caution">
    <text evidence="1">The sequence shown here is derived from an EMBL/GenBank/DDBJ whole genome shotgun (WGS) entry which is preliminary data.</text>
</comment>
<dbReference type="Proteomes" id="UP001239111">
    <property type="component" value="Chromosome 2"/>
</dbReference>
<name>A0ACC2P9C3_9HYME</name>